<gene>
    <name evidence="5" type="ORF">LOTGIDRAFT_130482</name>
</gene>
<evidence type="ECO:0000259" key="4">
    <source>
        <dbReference type="PROSITE" id="PS50002"/>
    </source>
</evidence>
<dbReference type="Pfam" id="PF07653">
    <property type="entry name" value="SH3_2"/>
    <property type="match status" value="1"/>
</dbReference>
<dbReference type="SUPFAM" id="SSF50044">
    <property type="entry name" value="SH3-domain"/>
    <property type="match status" value="3"/>
</dbReference>
<feature type="domain" description="SH3" evidence="4">
    <location>
        <begin position="159"/>
        <end position="219"/>
    </location>
</feature>
<protein>
    <recommendedName>
        <fullName evidence="4">SH3 domain-containing protein</fullName>
    </recommendedName>
</protein>
<dbReference type="GO" id="GO:0005737">
    <property type="term" value="C:cytoplasm"/>
    <property type="evidence" value="ECO:0007669"/>
    <property type="project" value="TreeGrafter"/>
</dbReference>
<dbReference type="KEGG" id="lgi:LOTGIDRAFT_130482"/>
<evidence type="ECO:0000256" key="1">
    <source>
        <dbReference type="ARBA" id="ARBA00022443"/>
    </source>
</evidence>
<dbReference type="SMART" id="SM00326">
    <property type="entry name" value="SH3"/>
    <property type="match status" value="2"/>
</dbReference>
<dbReference type="GeneID" id="20233080"/>
<reference evidence="5 6" key="1">
    <citation type="journal article" date="2013" name="Nature">
        <title>Insights into bilaterian evolution from three spiralian genomes.</title>
        <authorList>
            <person name="Simakov O."/>
            <person name="Marletaz F."/>
            <person name="Cho S.J."/>
            <person name="Edsinger-Gonzales E."/>
            <person name="Havlak P."/>
            <person name="Hellsten U."/>
            <person name="Kuo D.H."/>
            <person name="Larsson T."/>
            <person name="Lv J."/>
            <person name="Arendt D."/>
            <person name="Savage R."/>
            <person name="Osoegawa K."/>
            <person name="de Jong P."/>
            <person name="Grimwood J."/>
            <person name="Chapman J.A."/>
            <person name="Shapiro H."/>
            <person name="Aerts A."/>
            <person name="Otillar R.P."/>
            <person name="Terry A.Y."/>
            <person name="Boore J.L."/>
            <person name="Grigoriev I.V."/>
            <person name="Lindberg D.R."/>
            <person name="Seaver E.C."/>
            <person name="Weisblat D.A."/>
            <person name="Putnam N.H."/>
            <person name="Rokhsar D.S."/>
        </authorList>
    </citation>
    <scope>NUCLEOTIDE SEQUENCE [LARGE SCALE GENOMIC DNA]</scope>
</reference>
<keyword evidence="2" id="KW-0677">Repeat</keyword>
<dbReference type="Pfam" id="PF00018">
    <property type="entry name" value="SH3_1"/>
    <property type="match status" value="1"/>
</dbReference>
<dbReference type="RefSeq" id="XP_009063502.1">
    <property type="nucleotide sequence ID" value="XM_009065254.1"/>
</dbReference>
<feature type="domain" description="SH3" evidence="4">
    <location>
        <begin position="59"/>
        <end position="118"/>
    </location>
</feature>
<keyword evidence="1 3" id="KW-0728">SH3 domain</keyword>
<dbReference type="PRINTS" id="PR01887">
    <property type="entry name" value="SPECTRNALPHA"/>
</dbReference>
<dbReference type="Proteomes" id="UP000030746">
    <property type="component" value="Unassembled WGS sequence"/>
</dbReference>
<dbReference type="PANTHER" id="PTHR15706:SF2">
    <property type="entry name" value="SH3 AND PX DOMAIN-CONTAINING PROTEIN 2A"/>
    <property type="match status" value="1"/>
</dbReference>
<dbReference type="PRINTS" id="PR00452">
    <property type="entry name" value="SH3DOMAIN"/>
</dbReference>
<dbReference type="InterPro" id="IPR051228">
    <property type="entry name" value="NADPH_Oxidase/PX-Domain"/>
</dbReference>
<accession>V3ZXR0</accession>
<dbReference type="PANTHER" id="PTHR15706">
    <property type="entry name" value="SH3 MULTIPLE DOMAIN"/>
    <property type="match status" value="1"/>
</dbReference>
<dbReference type="OMA" id="CGTELMS"/>
<name>V3ZXR0_LOTGI</name>
<dbReference type="PROSITE" id="PS50002">
    <property type="entry name" value="SH3"/>
    <property type="match status" value="2"/>
</dbReference>
<evidence type="ECO:0000256" key="3">
    <source>
        <dbReference type="PROSITE-ProRule" id="PRU00192"/>
    </source>
</evidence>
<dbReference type="GO" id="GO:0042554">
    <property type="term" value="P:superoxide anion generation"/>
    <property type="evidence" value="ECO:0007669"/>
    <property type="project" value="TreeGrafter"/>
</dbReference>
<evidence type="ECO:0000313" key="5">
    <source>
        <dbReference type="EMBL" id="ESO85771.1"/>
    </source>
</evidence>
<evidence type="ECO:0000256" key="2">
    <source>
        <dbReference type="ARBA" id="ARBA00022737"/>
    </source>
</evidence>
<organism evidence="5 6">
    <name type="scientific">Lottia gigantea</name>
    <name type="common">Giant owl limpet</name>
    <dbReference type="NCBI Taxonomy" id="225164"/>
    <lineage>
        <taxon>Eukaryota</taxon>
        <taxon>Metazoa</taxon>
        <taxon>Spiralia</taxon>
        <taxon>Lophotrochozoa</taxon>
        <taxon>Mollusca</taxon>
        <taxon>Gastropoda</taxon>
        <taxon>Patellogastropoda</taxon>
        <taxon>Lottioidea</taxon>
        <taxon>Lottiidae</taxon>
        <taxon>Lottia</taxon>
    </lineage>
</organism>
<dbReference type="STRING" id="225164.V3ZXR0"/>
<dbReference type="Gene3D" id="2.30.30.40">
    <property type="entry name" value="SH3 Domains"/>
    <property type="match status" value="2"/>
</dbReference>
<evidence type="ECO:0000313" key="6">
    <source>
        <dbReference type="Proteomes" id="UP000030746"/>
    </source>
</evidence>
<dbReference type="InterPro" id="IPR001452">
    <property type="entry name" value="SH3_domain"/>
</dbReference>
<dbReference type="AlphaFoldDB" id="V3ZXR0"/>
<dbReference type="OrthoDB" id="9991832at2759"/>
<dbReference type="CDD" id="cd00174">
    <property type="entry name" value="SH3"/>
    <property type="match status" value="1"/>
</dbReference>
<dbReference type="HOGENOM" id="CLU_039664_1_0_1"/>
<dbReference type="InterPro" id="IPR036028">
    <property type="entry name" value="SH3-like_dom_sf"/>
</dbReference>
<dbReference type="EMBL" id="KB203251">
    <property type="protein sequence ID" value="ESO85771.1"/>
    <property type="molecule type" value="Genomic_DNA"/>
</dbReference>
<proteinExistence type="predicted"/>
<dbReference type="CTD" id="20233080"/>
<sequence length="335" mass="38719">MAFLCPSRSVRNKDKKPKGKNFHYYKKRQSVVPYLGRITGSASIDTLVRVGLEKQHGLKADSKMVATHDFLSCTQNEVEIQKGQEVYQLYKENGWSYIIREDGKEGFVPSSFLITYNTHKRRSVLSNNENDFTIWEIDEDDNEENIEDIEFSTEFKTTPSDDKYVVLYDFQIVNENDVNVKRGEIVTVLNTDDNNWSWISKSNNQQGFIPSSFIYLLPRYLYCTGKYQINIIPIKINIQPSDNVMYESSSPVQEQVKPSSPNYIKKVISANYTSKTQPYLTVTKGEIVFIDYNNQTNSTWLWVYSPKSNMYGNIPVSLLKDPHSIEHQFSNIALV</sequence>
<keyword evidence="6" id="KW-1185">Reference proteome</keyword>
<dbReference type="GO" id="GO:0016176">
    <property type="term" value="F:superoxide-generating NADPH oxidase activator activity"/>
    <property type="evidence" value="ECO:0007669"/>
    <property type="project" value="TreeGrafter"/>
</dbReference>